<evidence type="ECO:0000313" key="1">
    <source>
        <dbReference type="EMBL" id="QFG76578.1"/>
    </source>
</evidence>
<proteinExistence type="predicted"/>
<accession>A0A5P6A9G1</accession>
<organism evidence="1">
    <name type="scientific">Raoultella planticola</name>
    <name type="common">Klebsiella planticola</name>
    <dbReference type="NCBI Taxonomy" id="575"/>
    <lineage>
        <taxon>Bacteria</taxon>
        <taxon>Pseudomonadati</taxon>
        <taxon>Pseudomonadota</taxon>
        <taxon>Gammaproteobacteria</taxon>
        <taxon>Enterobacterales</taxon>
        <taxon>Enterobacteriaceae</taxon>
        <taxon>Klebsiella/Raoultella group</taxon>
        <taxon>Raoultella</taxon>
    </lineage>
</organism>
<name>A0A5P6A9G1_RAOPL</name>
<sequence length="63" mass="6900">MLGVDTLRVLEKQRRIVKNGVGKGVTWGLTAAAEESAFQAEVSSIQTKEFFLSIPALIKPRVN</sequence>
<gene>
    <name evidence="1" type="ORF">DMB90_08385</name>
</gene>
<dbReference type="EMBL" id="CP029752">
    <property type="protein sequence ID" value="QFG76578.1"/>
    <property type="molecule type" value="Genomic_DNA"/>
</dbReference>
<reference evidence="1" key="1">
    <citation type="submission" date="2018-05" db="EMBL/GenBank/DDBJ databases">
        <title>Bacterial isolates from healthy term breastfed infants carrying antibiotic resistance genes.</title>
        <authorList>
            <person name="Casaburi G."/>
        </authorList>
    </citation>
    <scope>NUCLEOTIDE SEQUENCE [LARGE SCALE GENOMIC DNA]</scope>
    <source>
        <strain evidence="1">7084_4</strain>
    </source>
</reference>
<protein>
    <submittedName>
        <fullName evidence="1">Uncharacterized protein</fullName>
    </submittedName>
</protein>
<dbReference type="AlphaFoldDB" id="A0A5P6A9G1"/>